<evidence type="ECO:0000256" key="4">
    <source>
        <dbReference type="ARBA" id="ARBA00023136"/>
    </source>
</evidence>
<dbReference type="VEuPathDB" id="FungiDB:A9K55_008564"/>
<feature type="domain" description="MARVEL" evidence="6">
    <location>
        <begin position="7"/>
        <end position="135"/>
    </location>
</feature>
<feature type="transmembrane region" description="Helical" evidence="5">
    <location>
        <begin position="75"/>
        <end position="100"/>
    </location>
</feature>
<evidence type="ECO:0000256" key="1">
    <source>
        <dbReference type="ARBA" id="ARBA00004141"/>
    </source>
</evidence>
<dbReference type="AlphaFoldDB" id="A0A2H4SIA4"/>
<keyword evidence="3 5" id="KW-1133">Transmembrane helix</keyword>
<dbReference type="GO" id="GO:0016020">
    <property type="term" value="C:membrane"/>
    <property type="evidence" value="ECO:0007669"/>
    <property type="project" value="UniProtKB-SubCell"/>
</dbReference>
<evidence type="ECO:0000256" key="5">
    <source>
        <dbReference type="SAM" id="Phobius"/>
    </source>
</evidence>
<dbReference type="OMA" id="NCGSIWH"/>
<keyword evidence="4 5" id="KW-0472">Membrane</keyword>
<dbReference type="PANTHER" id="PTHR39608">
    <property type="entry name" value="INTEGRAL MEMBRANE PROTEIN (AFU_ORTHOLOGUE AFUA_5G08640)"/>
    <property type="match status" value="1"/>
</dbReference>
<evidence type="ECO:0000313" key="8">
    <source>
        <dbReference type="Proteomes" id="UP000323067"/>
    </source>
</evidence>
<comment type="subcellular location">
    <subcellularLocation>
        <location evidence="1">Membrane</location>
        <topology evidence="1">Multi-pass membrane protein</topology>
    </subcellularLocation>
</comment>
<evidence type="ECO:0000256" key="3">
    <source>
        <dbReference type="ARBA" id="ARBA00022989"/>
    </source>
</evidence>
<evidence type="ECO:0000313" key="7">
    <source>
        <dbReference type="EMBL" id="ATY62833.1"/>
    </source>
</evidence>
<dbReference type="EMBL" id="CP023324">
    <property type="protein sequence ID" value="ATY62833.1"/>
    <property type="molecule type" value="Genomic_DNA"/>
</dbReference>
<gene>
    <name evidence="7" type="ORF">A9K55_008564</name>
</gene>
<dbReference type="VEuPathDB" id="FungiDB:CCM_00907"/>
<evidence type="ECO:0000256" key="2">
    <source>
        <dbReference type="ARBA" id="ARBA00022692"/>
    </source>
</evidence>
<evidence type="ECO:0000259" key="6">
    <source>
        <dbReference type="Pfam" id="PF01284"/>
    </source>
</evidence>
<dbReference type="Proteomes" id="UP000323067">
    <property type="component" value="Chromosome vii"/>
</dbReference>
<name>A0A2H4SIA4_CORMI</name>
<sequence>MAVDRIVSLILRGAELVFASIVAGVNGQYLHNTRSTHFSQWRFIYTEVVAALGIFFALIWLIPFSYAFTHWPIDVILSLLFWVAFGVLVNLIGGSCGHVFNWYNVHLIHGNQCSKYKATIAFTFLCAILFLVSALVGLLWSRKREAKVNHGNAVAHRRWYHRGNRRSAV</sequence>
<dbReference type="Pfam" id="PF01284">
    <property type="entry name" value="MARVEL"/>
    <property type="match status" value="1"/>
</dbReference>
<organism evidence="7 8">
    <name type="scientific">Cordyceps militaris</name>
    <name type="common">Caterpillar fungus</name>
    <name type="synonym">Clavaria militaris</name>
    <dbReference type="NCBI Taxonomy" id="73501"/>
    <lineage>
        <taxon>Eukaryota</taxon>
        <taxon>Fungi</taxon>
        <taxon>Dikarya</taxon>
        <taxon>Ascomycota</taxon>
        <taxon>Pezizomycotina</taxon>
        <taxon>Sordariomycetes</taxon>
        <taxon>Hypocreomycetidae</taxon>
        <taxon>Hypocreales</taxon>
        <taxon>Cordycipitaceae</taxon>
        <taxon>Cordyceps</taxon>
    </lineage>
</organism>
<feature type="transmembrane region" description="Helical" evidence="5">
    <location>
        <begin position="43"/>
        <end position="63"/>
    </location>
</feature>
<protein>
    <submittedName>
        <fullName evidence="7">Integral membrane</fullName>
    </submittedName>
</protein>
<dbReference type="PANTHER" id="PTHR39608:SF1">
    <property type="entry name" value="INTEGRAL MEMBRANE PROTEIN (AFU_ORTHOLOGUE AFUA_5G08640)"/>
    <property type="match status" value="1"/>
</dbReference>
<proteinExistence type="predicted"/>
<dbReference type="InterPro" id="IPR008253">
    <property type="entry name" value="Marvel"/>
</dbReference>
<dbReference type="OrthoDB" id="4074965at2759"/>
<feature type="transmembrane region" description="Helical" evidence="5">
    <location>
        <begin position="120"/>
        <end position="140"/>
    </location>
</feature>
<keyword evidence="2 5" id="KW-0812">Transmembrane</keyword>
<reference evidence="7 8" key="1">
    <citation type="journal article" date="2017" name="BMC Genomics">
        <title>Chromosome level assembly and secondary metabolite potential of the parasitic fungus Cordyceps militaris.</title>
        <authorList>
            <person name="Kramer G.J."/>
            <person name="Nodwell J.R."/>
        </authorList>
    </citation>
    <scope>NUCLEOTIDE SEQUENCE [LARGE SCALE GENOMIC DNA]</scope>
    <source>
        <strain evidence="7 8">ATCC 34164</strain>
    </source>
</reference>
<accession>A0A2H4SIA4</accession>